<evidence type="ECO:0000256" key="1">
    <source>
        <dbReference type="ARBA" id="ARBA00004383"/>
    </source>
</evidence>
<keyword evidence="9" id="KW-0472">Membrane</keyword>
<dbReference type="AlphaFoldDB" id="A0A6G7YLZ1"/>
<dbReference type="InterPro" id="IPR051045">
    <property type="entry name" value="TonB-dependent_transducer"/>
</dbReference>
<dbReference type="Pfam" id="PF03544">
    <property type="entry name" value="TonB_C"/>
    <property type="match status" value="1"/>
</dbReference>
<comment type="subcellular location">
    <subcellularLocation>
        <location evidence="1">Cell inner membrane</location>
        <topology evidence="1">Single-pass membrane protein</topology>
        <orientation evidence="1">Periplasmic side</orientation>
    </subcellularLocation>
</comment>
<name>A0A6G7YLZ1_9SPHN</name>
<organism evidence="12 13">
    <name type="scientific">Sphingomonas piscis</name>
    <dbReference type="NCBI Taxonomy" id="2714943"/>
    <lineage>
        <taxon>Bacteria</taxon>
        <taxon>Pseudomonadati</taxon>
        <taxon>Pseudomonadota</taxon>
        <taxon>Alphaproteobacteria</taxon>
        <taxon>Sphingomonadales</taxon>
        <taxon>Sphingomonadaceae</taxon>
        <taxon>Sphingomonas</taxon>
    </lineage>
</organism>
<protein>
    <submittedName>
        <fullName evidence="12">Energy transducer TonB</fullName>
    </submittedName>
</protein>
<keyword evidence="4" id="KW-1003">Cell membrane</keyword>
<dbReference type="KEGG" id="spii:G7077_01355"/>
<dbReference type="NCBIfam" id="TIGR01352">
    <property type="entry name" value="tonB_Cterm"/>
    <property type="match status" value="1"/>
</dbReference>
<dbReference type="GO" id="GO:0005886">
    <property type="term" value="C:plasma membrane"/>
    <property type="evidence" value="ECO:0007669"/>
    <property type="project" value="UniProtKB-SubCell"/>
</dbReference>
<dbReference type="RefSeq" id="WP_166410154.1">
    <property type="nucleotide sequence ID" value="NZ_CP049869.1"/>
</dbReference>
<keyword evidence="5" id="KW-0997">Cell inner membrane</keyword>
<evidence type="ECO:0000256" key="3">
    <source>
        <dbReference type="ARBA" id="ARBA00022448"/>
    </source>
</evidence>
<evidence type="ECO:0000256" key="5">
    <source>
        <dbReference type="ARBA" id="ARBA00022519"/>
    </source>
</evidence>
<dbReference type="InterPro" id="IPR037682">
    <property type="entry name" value="TonB_C"/>
</dbReference>
<feature type="signal peptide" evidence="10">
    <location>
        <begin position="1"/>
        <end position="16"/>
    </location>
</feature>
<feature type="domain" description="TonB C-terminal" evidence="11">
    <location>
        <begin position="46"/>
        <end position="140"/>
    </location>
</feature>
<reference evidence="12 13" key="1">
    <citation type="submission" date="2020-03" db="EMBL/GenBank/DDBJ databases">
        <title>Sphingomonas sp. nov., isolated from fish.</title>
        <authorList>
            <person name="Hyun D.-W."/>
            <person name="Bae J.-W."/>
        </authorList>
    </citation>
    <scope>NUCLEOTIDE SEQUENCE [LARGE SCALE GENOMIC DNA]</scope>
    <source>
        <strain evidence="12 13">HDW15B</strain>
    </source>
</reference>
<dbReference type="PROSITE" id="PS52015">
    <property type="entry name" value="TONB_CTD"/>
    <property type="match status" value="1"/>
</dbReference>
<evidence type="ECO:0000313" key="13">
    <source>
        <dbReference type="Proteomes" id="UP000503222"/>
    </source>
</evidence>
<keyword evidence="10" id="KW-0732">Signal</keyword>
<sequence length="217" mass="23128">MTLIIALASFAASLQAASEAPVTIVPGQPVSMAGSASAASKAGADAKPKLLDPQVLKAEDYPDDALQRGEQGSVVIRLTVDPAGKVTDCNIATSSKSASLDAVSCRVYAERAQYEPATNAKARSFTETVTWRMGQSGPSRHGWFHRMSVLIHSTGEQTDCKIESSEQPDSICRITTAYSGDRAARLAKEIGSDPYRQIIESRFLPVGEPMVEPVSRS</sequence>
<dbReference type="SUPFAM" id="SSF74653">
    <property type="entry name" value="TolA/TonB C-terminal domain"/>
    <property type="match status" value="1"/>
</dbReference>
<evidence type="ECO:0000256" key="10">
    <source>
        <dbReference type="SAM" id="SignalP"/>
    </source>
</evidence>
<dbReference type="EMBL" id="CP049869">
    <property type="protein sequence ID" value="QIK77759.1"/>
    <property type="molecule type" value="Genomic_DNA"/>
</dbReference>
<keyword evidence="6" id="KW-0812">Transmembrane</keyword>
<keyword evidence="3" id="KW-0813">Transport</keyword>
<dbReference type="GO" id="GO:0015031">
    <property type="term" value="P:protein transport"/>
    <property type="evidence" value="ECO:0007669"/>
    <property type="project" value="UniProtKB-KW"/>
</dbReference>
<gene>
    <name evidence="12" type="ORF">G7077_01355</name>
</gene>
<comment type="similarity">
    <text evidence="2">Belongs to the TonB family.</text>
</comment>
<dbReference type="InterPro" id="IPR006260">
    <property type="entry name" value="TonB/TolA_C"/>
</dbReference>
<keyword evidence="7" id="KW-0653">Protein transport</keyword>
<evidence type="ECO:0000256" key="2">
    <source>
        <dbReference type="ARBA" id="ARBA00006555"/>
    </source>
</evidence>
<dbReference type="Gene3D" id="3.30.1150.10">
    <property type="match status" value="1"/>
</dbReference>
<evidence type="ECO:0000256" key="6">
    <source>
        <dbReference type="ARBA" id="ARBA00022692"/>
    </source>
</evidence>
<keyword evidence="13" id="KW-1185">Reference proteome</keyword>
<evidence type="ECO:0000256" key="4">
    <source>
        <dbReference type="ARBA" id="ARBA00022475"/>
    </source>
</evidence>
<evidence type="ECO:0000259" key="11">
    <source>
        <dbReference type="PROSITE" id="PS52015"/>
    </source>
</evidence>
<dbReference type="GO" id="GO:0055085">
    <property type="term" value="P:transmembrane transport"/>
    <property type="evidence" value="ECO:0007669"/>
    <property type="project" value="InterPro"/>
</dbReference>
<feature type="chain" id="PRO_5026361229" evidence="10">
    <location>
        <begin position="17"/>
        <end position="217"/>
    </location>
</feature>
<dbReference type="PANTHER" id="PTHR33446">
    <property type="entry name" value="PROTEIN TONB-RELATED"/>
    <property type="match status" value="1"/>
</dbReference>
<evidence type="ECO:0000313" key="12">
    <source>
        <dbReference type="EMBL" id="QIK77759.1"/>
    </source>
</evidence>
<evidence type="ECO:0000256" key="9">
    <source>
        <dbReference type="ARBA" id="ARBA00023136"/>
    </source>
</evidence>
<keyword evidence="8" id="KW-1133">Transmembrane helix</keyword>
<evidence type="ECO:0000256" key="7">
    <source>
        <dbReference type="ARBA" id="ARBA00022927"/>
    </source>
</evidence>
<dbReference type="Proteomes" id="UP000503222">
    <property type="component" value="Chromosome"/>
</dbReference>
<accession>A0A6G7YLZ1</accession>
<evidence type="ECO:0000256" key="8">
    <source>
        <dbReference type="ARBA" id="ARBA00022989"/>
    </source>
</evidence>
<proteinExistence type="inferred from homology"/>